<dbReference type="EMBL" id="JAVHNR010000007">
    <property type="protein sequence ID" value="KAK6336888.1"/>
    <property type="molecule type" value="Genomic_DNA"/>
</dbReference>
<reference evidence="2 3" key="1">
    <citation type="submission" date="2019-10" db="EMBL/GenBank/DDBJ databases">
        <authorList>
            <person name="Palmer J.M."/>
        </authorList>
    </citation>
    <scope>NUCLEOTIDE SEQUENCE [LARGE SCALE GENOMIC DNA]</scope>
    <source>
        <strain evidence="2 3">TWF718</strain>
    </source>
</reference>
<comment type="caution">
    <text evidence="2">The sequence shown here is derived from an EMBL/GenBank/DDBJ whole genome shotgun (WGS) entry which is preliminary data.</text>
</comment>
<evidence type="ECO:0000256" key="1">
    <source>
        <dbReference type="SAM" id="MobiDB-lite"/>
    </source>
</evidence>
<dbReference type="Proteomes" id="UP001313282">
    <property type="component" value="Unassembled WGS sequence"/>
</dbReference>
<name>A0AAN8MQ64_9PEZI</name>
<gene>
    <name evidence="2" type="ORF">TWF718_009676</name>
</gene>
<proteinExistence type="predicted"/>
<protein>
    <submittedName>
        <fullName evidence="2">Uncharacterized protein</fullName>
    </submittedName>
</protein>
<sequence length="418" mass="46805">MPTEIPQEKRQLIERVIDSLENLIHVADEDCLQVFNELLAPLSQHLTRCGIEITLKLNHFGRPGQSLGTDSSSEVARHRRTPRRQTQNQVATSSPSGPRVPSVGPEQQTLNREIPSLENTAPSLTNGSPRLKDRPVLVRLAIRVLRYADKFPPPEAPLSNTGTKFQNEIEGLLAAEYMAHGTSLAKLARLRRLYPLYVAELKTIQERNPKLARQGRRAVLVTSLHSRFGGARRTLTRLVSDIEIVGVIIQFYSEPPIDISDPVLLAIAMEYYGTSAKYVEERMNTLQFYTPWLTSLVSTETMIPPGFRLPAYSTLGDSTKLTRPLEPLDLEAIESRSDPWANHVQLEEKFLVICKDRLLTVITLDPKTVLGSLKPQNKLGTMRRVGGALANCRTMKRNGEEIVITYTQVDEMGELTLG</sequence>
<accession>A0AAN8MQ64</accession>
<evidence type="ECO:0000313" key="3">
    <source>
        <dbReference type="Proteomes" id="UP001313282"/>
    </source>
</evidence>
<organism evidence="2 3">
    <name type="scientific">Orbilia javanica</name>
    <dbReference type="NCBI Taxonomy" id="47235"/>
    <lineage>
        <taxon>Eukaryota</taxon>
        <taxon>Fungi</taxon>
        <taxon>Dikarya</taxon>
        <taxon>Ascomycota</taxon>
        <taxon>Pezizomycotina</taxon>
        <taxon>Orbiliomycetes</taxon>
        <taxon>Orbiliales</taxon>
        <taxon>Orbiliaceae</taxon>
        <taxon>Orbilia</taxon>
    </lineage>
</organism>
<keyword evidence="3" id="KW-1185">Reference proteome</keyword>
<feature type="compositionally biased region" description="Low complexity" evidence="1">
    <location>
        <begin position="93"/>
        <end position="105"/>
    </location>
</feature>
<evidence type="ECO:0000313" key="2">
    <source>
        <dbReference type="EMBL" id="KAK6336888.1"/>
    </source>
</evidence>
<feature type="region of interest" description="Disordered" evidence="1">
    <location>
        <begin position="60"/>
        <end position="107"/>
    </location>
</feature>
<dbReference type="AlphaFoldDB" id="A0AAN8MQ64"/>